<keyword evidence="1" id="KW-0472">Membrane</keyword>
<evidence type="ECO:0000313" key="2">
    <source>
        <dbReference type="EMBL" id="KAK2168357.1"/>
    </source>
</evidence>
<dbReference type="Proteomes" id="UP001208570">
    <property type="component" value="Unassembled WGS sequence"/>
</dbReference>
<feature type="transmembrane region" description="Helical" evidence="1">
    <location>
        <begin position="32"/>
        <end position="51"/>
    </location>
</feature>
<keyword evidence="3" id="KW-1185">Reference proteome</keyword>
<sequence>MTPAAHYPYSLLGKFVRYPWAKHWKQGRFYRYYAYSIIICLPLFHLIGKAVNSPENLAMWKGIRAERKHDQFAPVKDH</sequence>
<evidence type="ECO:0000313" key="3">
    <source>
        <dbReference type="Proteomes" id="UP001208570"/>
    </source>
</evidence>
<proteinExistence type="predicted"/>
<name>A0AAD9KBN6_9ANNE</name>
<keyword evidence="1" id="KW-0812">Transmembrane</keyword>
<comment type="caution">
    <text evidence="2">The sequence shown here is derived from an EMBL/GenBank/DDBJ whole genome shotgun (WGS) entry which is preliminary data.</text>
</comment>
<protein>
    <submittedName>
        <fullName evidence="2">Uncharacterized protein</fullName>
    </submittedName>
</protein>
<dbReference type="EMBL" id="JAODUP010000017">
    <property type="protein sequence ID" value="KAK2168357.1"/>
    <property type="molecule type" value="Genomic_DNA"/>
</dbReference>
<dbReference type="AlphaFoldDB" id="A0AAD9KBN6"/>
<organism evidence="2 3">
    <name type="scientific">Paralvinella palmiformis</name>
    <dbReference type="NCBI Taxonomy" id="53620"/>
    <lineage>
        <taxon>Eukaryota</taxon>
        <taxon>Metazoa</taxon>
        <taxon>Spiralia</taxon>
        <taxon>Lophotrochozoa</taxon>
        <taxon>Annelida</taxon>
        <taxon>Polychaeta</taxon>
        <taxon>Sedentaria</taxon>
        <taxon>Canalipalpata</taxon>
        <taxon>Terebellida</taxon>
        <taxon>Terebelliformia</taxon>
        <taxon>Alvinellidae</taxon>
        <taxon>Paralvinella</taxon>
    </lineage>
</organism>
<gene>
    <name evidence="2" type="ORF">LSH36_17g00030</name>
</gene>
<reference evidence="2" key="1">
    <citation type="journal article" date="2023" name="Mol. Biol. Evol.">
        <title>Third-Generation Sequencing Reveals the Adaptive Role of the Epigenome in Three Deep-Sea Polychaetes.</title>
        <authorList>
            <person name="Perez M."/>
            <person name="Aroh O."/>
            <person name="Sun Y."/>
            <person name="Lan Y."/>
            <person name="Juniper S.K."/>
            <person name="Young C.R."/>
            <person name="Angers B."/>
            <person name="Qian P.Y."/>
        </authorList>
    </citation>
    <scope>NUCLEOTIDE SEQUENCE</scope>
    <source>
        <strain evidence="2">P08H-3</strain>
    </source>
</reference>
<keyword evidence="1" id="KW-1133">Transmembrane helix</keyword>
<evidence type="ECO:0000256" key="1">
    <source>
        <dbReference type="SAM" id="Phobius"/>
    </source>
</evidence>
<accession>A0AAD9KBN6</accession>